<dbReference type="SUPFAM" id="SSF46785">
    <property type="entry name" value="Winged helix' DNA-binding domain"/>
    <property type="match status" value="1"/>
</dbReference>
<protein>
    <recommendedName>
        <fullName evidence="3">DNA-binding transcriptional regulator, MarR family</fullName>
    </recommendedName>
</protein>
<dbReference type="InterPro" id="IPR036390">
    <property type="entry name" value="WH_DNA-bd_sf"/>
</dbReference>
<evidence type="ECO:0000313" key="2">
    <source>
        <dbReference type="Proteomes" id="UP001500689"/>
    </source>
</evidence>
<dbReference type="InterPro" id="IPR036388">
    <property type="entry name" value="WH-like_DNA-bd_sf"/>
</dbReference>
<evidence type="ECO:0000313" key="1">
    <source>
        <dbReference type="EMBL" id="GAA3549270.1"/>
    </source>
</evidence>
<name>A0ABP6WBJ5_9PSEU</name>
<reference evidence="2" key="1">
    <citation type="journal article" date="2019" name="Int. J. Syst. Evol. Microbiol.">
        <title>The Global Catalogue of Microorganisms (GCM) 10K type strain sequencing project: providing services to taxonomists for standard genome sequencing and annotation.</title>
        <authorList>
            <consortium name="The Broad Institute Genomics Platform"/>
            <consortium name="The Broad Institute Genome Sequencing Center for Infectious Disease"/>
            <person name="Wu L."/>
            <person name="Ma J."/>
        </authorList>
    </citation>
    <scope>NUCLEOTIDE SEQUENCE [LARGE SCALE GENOMIC DNA]</scope>
    <source>
        <strain evidence="2">JCM 16898</strain>
    </source>
</reference>
<sequence>MWAMHTGTEQSDGQTPAQRLAHLVPIGVAAKRLQDGLTAFVDGLFEERFGLRRRHWQLLRWVHEHDEPALETFVAEAALFYTAEETRKVADDLLTRGWLGRRAGSGEAVLELTAEGERGFRAMAAAQDTTWQVVLQGQTEQDYVHAVHAMTVMADNLDRALTERETLR</sequence>
<gene>
    <name evidence="1" type="ORF">GCM10022222_36110</name>
</gene>
<proteinExistence type="predicted"/>
<evidence type="ECO:0008006" key="3">
    <source>
        <dbReference type="Google" id="ProtNLM"/>
    </source>
</evidence>
<dbReference type="EMBL" id="BAAAZN010000007">
    <property type="protein sequence ID" value="GAA3549270.1"/>
    <property type="molecule type" value="Genomic_DNA"/>
</dbReference>
<comment type="caution">
    <text evidence="1">The sequence shown here is derived from an EMBL/GenBank/DDBJ whole genome shotgun (WGS) entry which is preliminary data.</text>
</comment>
<dbReference type="Gene3D" id="1.10.10.10">
    <property type="entry name" value="Winged helix-like DNA-binding domain superfamily/Winged helix DNA-binding domain"/>
    <property type="match status" value="1"/>
</dbReference>
<dbReference type="Proteomes" id="UP001500689">
    <property type="component" value="Unassembled WGS sequence"/>
</dbReference>
<accession>A0ABP6WBJ5</accession>
<organism evidence="1 2">
    <name type="scientific">Amycolatopsis ultiminotia</name>
    <dbReference type="NCBI Taxonomy" id="543629"/>
    <lineage>
        <taxon>Bacteria</taxon>
        <taxon>Bacillati</taxon>
        <taxon>Actinomycetota</taxon>
        <taxon>Actinomycetes</taxon>
        <taxon>Pseudonocardiales</taxon>
        <taxon>Pseudonocardiaceae</taxon>
        <taxon>Amycolatopsis</taxon>
    </lineage>
</organism>
<keyword evidence="2" id="KW-1185">Reference proteome</keyword>